<dbReference type="Pfam" id="PF00155">
    <property type="entry name" value="Aminotran_1_2"/>
    <property type="match status" value="1"/>
</dbReference>
<evidence type="ECO:0000256" key="9">
    <source>
        <dbReference type="ARBA" id="ARBA00048531"/>
    </source>
</evidence>
<protein>
    <recommendedName>
        <fullName evidence="4">threonine-phosphate decarboxylase</fullName>
        <ecNumber evidence="4">4.1.1.81</ecNumber>
    </recommendedName>
    <alternativeName>
        <fullName evidence="8">L-threonine-O-3-phosphate decarboxylase</fullName>
    </alternativeName>
</protein>
<evidence type="ECO:0000313" key="12">
    <source>
        <dbReference type="Proteomes" id="UP000008701"/>
    </source>
</evidence>
<dbReference type="InterPro" id="IPR004839">
    <property type="entry name" value="Aminotransferase_I/II_large"/>
</dbReference>
<accession>A1BFI1</accession>
<evidence type="ECO:0000313" key="11">
    <source>
        <dbReference type="EMBL" id="ABL65158.1"/>
    </source>
</evidence>
<dbReference type="PROSITE" id="PS00105">
    <property type="entry name" value="AA_TRANSFER_CLASS_1"/>
    <property type="match status" value="1"/>
</dbReference>
<dbReference type="GO" id="GO:0030170">
    <property type="term" value="F:pyridoxal phosphate binding"/>
    <property type="evidence" value="ECO:0007669"/>
    <property type="project" value="InterPro"/>
</dbReference>
<feature type="domain" description="Aminotransferase class I/classII large" evidence="10">
    <location>
        <begin position="62"/>
        <end position="352"/>
    </location>
</feature>
<dbReference type="NCBIfam" id="TIGR01140">
    <property type="entry name" value="L_thr_O3P_dcar"/>
    <property type="match status" value="1"/>
</dbReference>
<comment type="catalytic activity">
    <reaction evidence="9">
        <text>O-phospho-L-threonine + H(+) = (R)-1-aminopropan-2-yl phosphate + CO2</text>
        <dbReference type="Rhea" id="RHEA:11492"/>
        <dbReference type="ChEBI" id="CHEBI:15378"/>
        <dbReference type="ChEBI" id="CHEBI:16526"/>
        <dbReference type="ChEBI" id="CHEBI:58563"/>
        <dbReference type="ChEBI" id="CHEBI:58675"/>
        <dbReference type="EC" id="4.1.1.81"/>
    </reaction>
</comment>
<name>A1BFI1_CHLPD</name>
<keyword evidence="12" id="KW-1185">Reference proteome</keyword>
<dbReference type="STRING" id="290317.Cpha266_1118"/>
<dbReference type="SUPFAM" id="SSF53383">
    <property type="entry name" value="PLP-dependent transferases"/>
    <property type="match status" value="1"/>
</dbReference>
<dbReference type="AlphaFoldDB" id="A1BFI1"/>
<evidence type="ECO:0000256" key="3">
    <source>
        <dbReference type="ARBA" id="ARBA00004953"/>
    </source>
</evidence>
<evidence type="ECO:0000256" key="8">
    <source>
        <dbReference type="ARBA" id="ARBA00029996"/>
    </source>
</evidence>
<dbReference type="KEGG" id="cph:Cpha266_1118"/>
<comment type="pathway">
    <text evidence="3">Cofactor biosynthesis; adenosylcobalamin biosynthesis.</text>
</comment>
<dbReference type="Proteomes" id="UP000008701">
    <property type="component" value="Chromosome"/>
</dbReference>
<dbReference type="HOGENOM" id="CLU_017584_3_2_10"/>
<dbReference type="GO" id="GO:0009236">
    <property type="term" value="P:cobalamin biosynthetic process"/>
    <property type="evidence" value="ECO:0007669"/>
    <property type="project" value="UniProtKB-UniPathway"/>
</dbReference>
<evidence type="ECO:0000256" key="4">
    <source>
        <dbReference type="ARBA" id="ARBA00012285"/>
    </source>
</evidence>
<dbReference type="InterPro" id="IPR015422">
    <property type="entry name" value="PyrdxlP-dep_Trfase_small"/>
</dbReference>
<dbReference type="Gene3D" id="3.90.1150.10">
    <property type="entry name" value="Aspartate Aminotransferase, domain 1"/>
    <property type="match status" value="1"/>
</dbReference>
<proteinExistence type="predicted"/>
<evidence type="ECO:0000256" key="2">
    <source>
        <dbReference type="ARBA" id="ARBA00003444"/>
    </source>
</evidence>
<keyword evidence="5" id="KW-0169">Cobalamin biosynthesis</keyword>
<comment type="function">
    <text evidence="2">Decarboxylates L-threonine-O-3-phosphate to yield (R)-1-amino-2-propanol O-2-phosphate, the precursor for the linkage between the nucleotide loop and the corrin ring in cobalamin.</text>
</comment>
<dbReference type="PANTHER" id="PTHR42885">
    <property type="entry name" value="HISTIDINOL-PHOSPHATE AMINOTRANSFERASE-RELATED"/>
    <property type="match status" value="1"/>
</dbReference>
<comment type="cofactor">
    <cofactor evidence="1">
        <name>pyridoxal 5'-phosphate</name>
        <dbReference type="ChEBI" id="CHEBI:597326"/>
    </cofactor>
</comment>
<dbReference type="InterPro" id="IPR015424">
    <property type="entry name" value="PyrdxlP-dep_Trfase"/>
</dbReference>
<dbReference type="EMBL" id="CP000492">
    <property type="protein sequence ID" value="ABL65158.1"/>
    <property type="molecule type" value="Genomic_DNA"/>
</dbReference>
<sequence length="366" mass="41170">MTMKSIYYHEHGGTPERRFAVNPEELLDFSVNISPLFPPLENRLLDTYALDRYPSVDGRGIIDFYAGRFQLHRSTILALNGATEGIYLLPRALGFRRMMVLSPTFYEYERAGRLAGAAIGFIRLTPDNGGFLLPRLEELAAMLEDADAFFAANPNNPTGTVVPPEIILALASRFPDKWFLVDEAFLQYSTNYHDTTLMNMVTAMKNIVVIQSLTKFYALPGLRLGALIAHPEVITRLLEYKEPWSVNTIAETVARELLACRAYETAVCDLVLSERGRITQALSDNRAIKLAGGAANFFLARWQGSANLDDLLNALLQQGIYVRDCRNFAGLEENYFRFAIRTPEENTRLLDVFQHLTEQSVDLSVS</sequence>
<dbReference type="eggNOG" id="COG0079">
    <property type="taxonomic scope" value="Bacteria"/>
</dbReference>
<dbReference type="GO" id="GO:0048472">
    <property type="term" value="F:threonine-phosphate decarboxylase activity"/>
    <property type="evidence" value="ECO:0007669"/>
    <property type="project" value="UniProtKB-EC"/>
</dbReference>
<dbReference type="InterPro" id="IPR015421">
    <property type="entry name" value="PyrdxlP-dep_Trfase_major"/>
</dbReference>
<keyword evidence="6" id="KW-0663">Pyridoxal phosphate</keyword>
<dbReference type="Gene3D" id="3.40.640.10">
    <property type="entry name" value="Type I PLP-dependent aspartate aminotransferase-like (Major domain)"/>
    <property type="match status" value="1"/>
</dbReference>
<dbReference type="EC" id="4.1.1.81" evidence="4"/>
<evidence type="ECO:0000256" key="7">
    <source>
        <dbReference type="ARBA" id="ARBA00023239"/>
    </source>
</evidence>
<dbReference type="UniPathway" id="UPA00148"/>
<gene>
    <name evidence="11" type="ordered locus">Cpha266_1118</name>
</gene>
<evidence type="ECO:0000256" key="6">
    <source>
        <dbReference type="ARBA" id="ARBA00022898"/>
    </source>
</evidence>
<keyword evidence="7 11" id="KW-0456">Lyase</keyword>
<reference evidence="11 12" key="1">
    <citation type="submission" date="2006-12" db="EMBL/GenBank/DDBJ databases">
        <title>Complete sequence of Chlorobium phaeobacteroides DSM 266.</title>
        <authorList>
            <consortium name="US DOE Joint Genome Institute"/>
            <person name="Copeland A."/>
            <person name="Lucas S."/>
            <person name="Lapidus A."/>
            <person name="Barry K."/>
            <person name="Detter J.C."/>
            <person name="Glavina del Rio T."/>
            <person name="Hammon N."/>
            <person name="Israni S."/>
            <person name="Pitluck S."/>
            <person name="Goltsman E."/>
            <person name="Schmutz J."/>
            <person name="Larimer F."/>
            <person name="Land M."/>
            <person name="Hauser L."/>
            <person name="Mikhailova N."/>
            <person name="Li T."/>
            <person name="Overmann J."/>
            <person name="Bryant D.A."/>
            <person name="Richardson P."/>
        </authorList>
    </citation>
    <scope>NUCLEOTIDE SEQUENCE [LARGE SCALE GENOMIC DNA]</scope>
    <source>
        <strain evidence="11 12">DSM 266</strain>
    </source>
</reference>
<evidence type="ECO:0000256" key="5">
    <source>
        <dbReference type="ARBA" id="ARBA00022573"/>
    </source>
</evidence>
<dbReference type="InterPro" id="IPR005860">
    <property type="entry name" value="CobD"/>
</dbReference>
<dbReference type="InterPro" id="IPR004838">
    <property type="entry name" value="NHTrfase_class1_PyrdxlP-BS"/>
</dbReference>
<organism evidence="11 12">
    <name type="scientific">Chlorobium phaeobacteroides (strain DSM 266 / SMG 266 / 2430)</name>
    <dbReference type="NCBI Taxonomy" id="290317"/>
    <lineage>
        <taxon>Bacteria</taxon>
        <taxon>Pseudomonadati</taxon>
        <taxon>Chlorobiota</taxon>
        <taxon>Chlorobiia</taxon>
        <taxon>Chlorobiales</taxon>
        <taxon>Chlorobiaceae</taxon>
        <taxon>Chlorobium/Pelodictyon group</taxon>
        <taxon>Chlorobium</taxon>
    </lineage>
</organism>
<dbReference type="CDD" id="cd00609">
    <property type="entry name" value="AAT_like"/>
    <property type="match status" value="1"/>
</dbReference>
<evidence type="ECO:0000256" key="1">
    <source>
        <dbReference type="ARBA" id="ARBA00001933"/>
    </source>
</evidence>
<dbReference type="PANTHER" id="PTHR42885:SF1">
    <property type="entry name" value="THREONINE-PHOSPHATE DECARBOXYLASE"/>
    <property type="match status" value="1"/>
</dbReference>
<evidence type="ECO:0000259" key="10">
    <source>
        <dbReference type="Pfam" id="PF00155"/>
    </source>
</evidence>